<dbReference type="Proteomes" id="UP000178606">
    <property type="component" value="Unassembled WGS sequence"/>
</dbReference>
<feature type="coiled-coil region" evidence="1">
    <location>
        <begin position="235"/>
        <end position="303"/>
    </location>
</feature>
<evidence type="ECO:0000313" key="3">
    <source>
        <dbReference type="Proteomes" id="UP000178606"/>
    </source>
</evidence>
<sequence>MAAALSEFEKAIKEDPIGSHRRIAEQLEIPRTTLQHWQKRKDALDAAPEVVAFFESPAGVQFLHRLVLAAHFVMTQVGPCGIRLVGLFLELSRLSRFVGASYGPHQKVSMAMEQAIVTFGHEEEGRLSEGMEPKQVTICQDETFHPQPCLVAIEPVSNFILLEQYASGRTAQEWTAAMKQAVAGNPIQVIQSASDQAKGILHHVKEDLGVHHSPDLLHVQAEVVKATGLVLACKTRQAQKALQQATGEVARHDQEQQAYLEGPRLAGRPPRFERRIQKARAQEEEARDALEKAQAHQQRAKQAIQGISQTHHPYDLETGRAKSAEEVSTCLADCFSQIEEIAQEVNLPARCLEKIKKAKKVVVDMVATIAFFFLTVRAKVEALCLAPEVEKAVYEHLIPAVYLSLASQKAKDAQQRHTLQNRSQLLLAPLLARDGPFGEMEKEERDTLWQVAHECAHVFQRSSSCVEGRNGQLALRHHSLHRITSRKMKTLTTIHNYFIQRPDGTTPAERFFGARPRDLFEWVVKQVKLPGRPAQVRSHHKPKSCLLQAVA</sequence>
<reference evidence="2 3" key="1">
    <citation type="journal article" date="2016" name="Nat. Commun.">
        <title>Thousands of microbial genomes shed light on interconnected biogeochemical processes in an aquifer system.</title>
        <authorList>
            <person name="Anantharaman K."/>
            <person name="Brown C.T."/>
            <person name="Hug L.A."/>
            <person name="Sharon I."/>
            <person name="Castelle C.J."/>
            <person name="Probst A.J."/>
            <person name="Thomas B.C."/>
            <person name="Singh A."/>
            <person name="Wilkins M.J."/>
            <person name="Karaoz U."/>
            <person name="Brodie E.L."/>
            <person name="Williams K.H."/>
            <person name="Hubbard S.S."/>
            <person name="Banfield J.F."/>
        </authorList>
    </citation>
    <scope>NUCLEOTIDE SEQUENCE [LARGE SCALE GENOMIC DNA]</scope>
    <source>
        <strain evidence="3">RIFCSPLOWO2_12_FULL_64_10</strain>
    </source>
</reference>
<evidence type="ECO:0000313" key="2">
    <source>
        <dbReference type="EMBL" id="OGG55926.1"/>
    </source>
</evidence>
<gene>
    <name evidence="2" type="ORF">A3F84_09850</name>
</gene>
<organism evidence="2 3">
    <name type="scientific">Handelsmanbacteria sp. (strain RIFCSPLOWO2_12_FULL_64_10)</name>
    <dbReference type="NCBI Taxonomy" id="1817868"/>
    <lineage>
        <taxon>Bacteria</taxon>
        <taxon>Candidatus Handelsmaniibacteriota</taxon>
    </lineage>
</organism>
<dbReference type="Pfam" id="PF19936">
    <property type="entry name" value="DUF6399"/>
    <property type="match status" value="1"/>
</dbReference>
<dbReference type="InterPro" id="IPR045650">
    <property type="entry name" value="DUF6399"/>
</dbReference>
<keyword evidence="1" id="KW-0175">Coiled coil</keyword>
<name>A0A1F6D3C2_HANXR</name>
<evidence type="ECO:0000256" key="1">
    <source>
        <dbReference type="SAM" id="Coils"/>
    </source>
</evidence>
<protein>
    <submittedName>
        <fullName evidence="2">Uncharacterized protein</fullName>
    </submittedName>
</protein>
<dbReference type="EMBL" id="MFKF01000056">
    <property type="protein sequence ID" value="OGG55926.1"/>
    <property type="molecule type" value="Genomic_DNA"/>
</dbReference>
<comment type="caution">
    <text evidence="2">The sequence shown here is derived from an EMBL/GenBank/DDBJ whole genome shotgun (WGS) entry which is preliminary data.</text>
</comment>
<dbReference type="AlphaFoldDB" id="A0A1F6D3C2"/>
<accession>A0A1F6D3C2</accession>
<proteinExistence type="predicted"/>